<evidence type="ECO:0000259" key="1">
    <source>
        <dbReference type="Pfam" id="PF13843"/>
    </source>
</evidence>
<feature type="domain" description="PiggyBac transposable element-derived protein" evidence="1">
    <location>
        <begin position="23"/>
        <end position="84"/>
    </location>
</feature>
<dbReference type="EMBL" id="GEDC01007860">
    <property type="protein sequence ID" value="JAS29438.1"/>
    <property type="molecule type" value="Transcribed_RNA"/>
</dbReference>
<name>A0A1B6DUS9_9HEMI</name>
<dbReference type="InterPro" id="IPR029526">
    <property type="entry name" value="PGBD"/>
</dbReference>
<protein>
    <recommendedName>
        <fullName evidence="1">PiggyBac transposable element-derived protein domain-containing protein</fullName>
    </recommendedName>
</protein>
<evidence type="ECO:0000313" key="4">
    <source>
        <dbReference type="EMBL" id="JAS37272.1"/>
    </source>
</evidence>
<dbReference type="AlphaFoldDB" id="A0A1B6DUS9"/>
<reference evidence="2" key="1">
    <citation type="submission" date="2015-12" db="EMBL/GenBank/DDBJ databases">
        <title>De novo transcriptome assembly of four potential Pierce s Disease insect vectors from Arizona vineyards.</title>
        <authorList>
            <person name="Tassone E.E."/>
        </authorList>
    </citation>
    <scope>NUCLEOTIDE SEQUENCE</scope>
</reference>
<accession>A0A1B6DUS9</accession>
<evidence type="ECO:0000313" key="2">
    <source>
        <dbReference type="EMBL" id="JAS29438.1"/>
    </source>
</evidence>
<dbReference type="EMBL" id="GEDC01006402">
    <property type="protein sequence ID" value="JAS30896.1"/>
    <property type="molecule type" value="Transcribed_RNA"/>
</dbReference>
<evidence type="ECO:0000313" key="3">
    <source>
        <dbReference type="EMBL" id="JAS30896.1"/>
    </source>
</evidence>
<organism evidence="2">
    <name type="scientific">Clastoptera arizonana</name>
    <name type="common">Arizona spittle bug</name>
    <dbReference type="NCBI Taxonomy" id="38151"/>
    <lineage>
        <taxon>Eukaryota</taxon>
        <taxon>Metazoa</taxon>
        <taxon>Ecdysozoa</taxon>
        <taxon>Arthropoda</taxon>
        <taxon>Hexapoda</taxon>
        <taxon>Insecta</taxon>
        <taxon>Pterygota</taxon>
        <taxon>Neoptera</taxon>
        <taxon>Paraneoptera</taxon>
        <taxon>Hemiptera</taxon>
        <taxon>Auchenorrhyncha</taxon>
        <taxon>Cercopoidea</taxon>
        <taxon>Clastopteridae</taxon>
        <taxon>Clastoptera</taxon>
    </lineage>
</organism>
<gene>
    <name evidence="4" type="ORF">g.8469</name>
    <name evidence="3" type="ORF">g.8470</name>
    <name evidence="2" type="ORF">g.8471</name>
</gene>
<dbReference type="PANTHER" id="PTHR46599">
    <property type="entry name" value="PIGGYBAC TRANSPOSABLE ELEMENT-DERIVED PROTEIN 4"/>
    <property type="match status" value="1"/>
</dbReference>
<sequence length="133" mass="15784">MQVYQCKCFSNILWPSEFESNMVTIINKRGQQKEKPLPVVQYNAHMKGVDRGDQMLSYHPCEHKSITWYKKIFVHLMQMLVINSLSLYNMHSRKNKISLYDFRNDLIGALMLMKPEERDVKREQDEETLQGSL</sequence>
<dbReference type="EMBL" id="GEDC01000026">
    <property type="protein sequence ID" value="JAS37272.1"/>
    <property type="molecule type" value="Transcribed_RNA"/>
</dbReference>
<proteinExistence type="predicted"/>
<dbReference type="PANTHER" id="PTHR46599:SF3">
    <property type="entry name" value="PIGGYBAC TRANSPOSABLE ELEMENT-DERIVED PROTEIN 4"/>
    <property type="match status" value="1"/>
</dbReference>
<dbReference type="Pfam" id="PF13843">
    <property type="entry name" value="DDE_Tnp_1_7"/>
    <property type="match status" value="1"/>
</dbReference>